<protein>
    <recommendedName>
        <fullName evidence="3">Nitric oxide-responding transcriptional regulator Dnr (Crp/Fnr family)</fullName>
    </recommendedName>
</protein>
<organism evidence="2">
    <name type="scientific">uncultured Sulfurovum sp</name>
    <dbReference type="NCBI Taxonomy" id="269237"/>
    <lineage>
        <taxon>Bacteria</taxon>
        <taxon>Pseudomonadati</taxon>
        <taxon>Campylobacterota</taxon>
        <taxon>Epsilonproteobacteria</taxon>
        <taxon>Campylobacterales</taxon>
        <taxon>Sulfurovaceae</taxon>
        <taxon>Sulfurovum</taxon>
        <taxon>environmental samples</taxon>
    </lineage>
</organism>
<evidence type="ECO:0008006" key="3">
    <source>
        <dbReference type="Google" id="ProtNLM"/>
    </source>
</evidence>
<feature type="chain" id="PRO_5028311272" description="Nitric oxide-responding transcriptional regulator Dnr (Crp/Fnr family)" evidence="1">
    <location>
        <begin position="23"/>
        <end position="182"/>
    </location>
</feature>
<dbReference type="EMBL" id="CACVAP010000093">
    <property type="protein sequence ID" value="CAA6820845.1"/>
    <property type="molecule type" value="Genomic_DNA"/>
</dbReference>
<sequence>MKTIKKLLAFGLLLTSTITANANDYALLNSYPLLNDMKMVKKEQLLLKNMRTLISDRKNNNKNQLAEQKKAFTTIITGLSEGDIALNLHGTELVFLKNKIKTIQLLWSQEKRILDSAINNKMYVNDAYATIDGLTKHLDVLNKLYKQSYERYKKNSVMKSLVNSYMRKTIPSEPMYAMNIVK</sequence>
<accession>A0A6S6TNN5</accession>
<evidence type="ECO:0000256" key="1">
    <source>
        <dbReference type="SAM" id="SignalP"/>
    </source>
</evidence>
<proteinExistence type="predicted"/>
<evidence type="ECO:0000313" key="2">
    <source>
        <dbReference type="EMBL" id="CAA6820845.1"/>
    </source>
</evidence>
<reference evidence="2" key="1">
    <citation type="submission" date="2020-01" db="EMBL/GenBank/DDBJ databases">
        <authorList>
            <person name="Meier V. D."/>
            <person name="Meier V D."/>
        </authorList>
    </citation>
    <scope>NUCLEOTIDE SEQUENCE</scope>
    <source>
        <strain evidence="2">HLG_WM_MAG_06</strain>
    </source>
</reference>
<keyword evidence="1" id="KW-0732">Signal</keyword>
<gene>
    <name evidence="2" type="ORF">HELGO_WM1540</name>
</gene>
<feature type="signal peptide" evidence="1">
    <location>
        <begin position="1"/>
        <end position="22"/>
    </location>
</feature>
<dbReference type="AlphaFoldDB" id="A0A6S6TNN5"/>
<name>A0A6S6TNN5_9BACT</name>